<keyword evidence="8" id="KW-0547">Nucleotide-binding</keyword>
<dbReference type="SUPFAM" id="SSF158472">
    <property type="entry name" value="HAMP domain-like"/>
    <property type="match status" value="1"/>
</dbReference>
<comment type="catalytic activity">
    <reaction evidence="1">
        <text>ATP + protein L-histidine = ADP + protein N-phospho-L-histidine.</text>
        <dbReference type="EC" id="2.7.13.3"/>
    </reaction>
</comment>
<dbReference type="InterPro" id="IPR005467">
    <property type="entry name" value="His_kinase_dom"/>
</dbReference>
<dbReference type="GO" id="GO:0000155">
    <property type="term" value="F:phosphorelay sensor kinase activity"/>
    <property type="evidence" value="ECO:0007669"/>
    <property type="project" value="InterPro"/>
</dbReference>
<dbReference type="EMBL" id="BMGR01000004">
    <property type="protein sequence ID" value="GGF99200.1"/>
    <property type="molecule type" value="Genomic_DNA"/>
</dbReference>
<evidence type="ECO:0000256" key="9">
    <source>
        <dbReference type="ARBA" id="ARBA00022777"/>
    </source>
</evidence>
<reference evidence="17" key="2">
    <citation type="submission" date="2020-09" db="EMBL/GenBank/DDBJ databases">
        <authorList>
            <person name="Sun Q."/>
            <person name="Zhou Y."/>
        </authorList>
    </citation>
    <scope>NUCLEOTIDE SEQUENCE</scope>
    <source>
        <strain evidence="17">CGMCC 1.12987</strain>
    </source>
</reference>
<keyword evidence="11 14" id="KW-1133">Transmembrane helix</keyword>
<evidence type="ECO:0000256" key="7">
    <source>
        <dbReference type="ARBA" id="ARBA00022692"/>
    </source>
</evidence>
<dbReference type="Gene3D" id="6.10.340.10">
    <property type="match status" value="1"/>
</dbReference>
<dbReference type="InterPro" id="IPR003594">
    <property type="entry name" value="HATPase_dom"/>
</dbReference>
<dbReference type="EC" id="2.7.13.3" evidence="3"/>
<dbReference type="InterPro" id="IPR036890">
    <property type="entry name" value="HATPase_C_sf"/>
</dbReference>
<evidence type="ECO:0000256" key="1">
    <source>
        <dbReference type="ARBA" id="ARBA00000085"/>
    </source>
</evidence>
<dbReference type="Pfam" id="PF02743">
    <property type="entry name" value="dCache_1"/>
    <property type="match status" value="1"/>
</dbReference>
<keyword evidence="6" id="KW-0808">Transferase</keyword>
<accession>A0A917FQ84</accession>
<evidence type="ECO:0000256" key="4">
    <source>
        <dbReference type="ARBA" id="ARBA00022475"/>
    </source>
</evidence>
<dbReference type="AlphaFoldDB" id="A0A917FQ84"/>
<dbReference type="GO" id="GO:0005524">
    <property type="term" value="F:ATP binding"/>
    <property type="evidence" value="ECO:0007669"/>
    <property type="project" value="UniProtKB-KW"/>
</dbReference>
<sequence length="614" mass="70930">MRRWNDLMLKTKMFVTFSAVSLFIILLTCLIFYYKNVNDIKNQTYSLSEMITKQFSRTFELYMQEIEKLSISIFGDPVIQSNLLAHYETFDPVENNRIEISINSRLFNHAHSRPHVESIAIFTLDGDVYYVSKGQNQLLNNSLQNETWFENNPKIYENTFFLVPTAKENAIGGTQVHVIPFVRNINRVPSRNVMGYMKININADVIDNMLVPSDTNEMEKNMRVFIITDEGHIVYDNKHELTGRTSIDMDTSILQRDHRYGDMIWNGKQYLYTYEKSSYSGWNTMILIPNDFILSEQKRSQYILIIVGLLATLIIAVVSYVLSHHITLPLRYMMKKMNRVEQGDFSQRMTFEGNNEIGRLSRIYNNMLDSISRLISEVYESKLAEKNAQLSALQAQINPHFLYNTLNIMKSISRIRGIEEVAEMSESLAELFQYSMHNLQHPVPLRQEMDHIHNYMNIQQHRFSNRFELRCDIPEELLQASVLKLTIQPLIENAIIHGLGKVKSGGYIDVSARKVNGILTIEVADNGKGMDDEQLFLLQHSLRAPNRMKELQDETRGIGLRNIGQRIQLLYGENHGIEVVSQPGAGTTVKLNFPYLTHENEEGKAAHEYFSRGG</sequence>
<dbReference type="Proteomes" id="UP000644756">
    <property type="component" value="Unassembled WGS sequence"/>
</dbReference>
<comment type="caution">
    <text evidence="17">The sequence shown here is derived from an EMBL/GenBank/DDBJ whole genome shotgun (WGS) entry which is preliminary data.</text>
</comment>
<name>A0A917FQ84_9BACL</name>
<keyword evidence="4" id="KW-1003">Cell membrane</keyword>
<comment type="subcellular location">
    <subcellularLocation>
        <location evidence="2">Cell membrane</location>
        <topology evidence="2">Multi-pass membrane protein</topology>
    </subcellularLocation>
</comment>
<feature type="domain" description="Histidine kinase" evidence="15">
    <location>
        <begin position="397"/>
        <end position="597"/>
    </location>
</feature>
<organism evidence="17 18">
    <name type="scientific">Paenibacillus abyssi</name>
    <dbReference type="NCBI Taxonomy" id="1340531"/>
    <lineage>
        <taxon>Bacteria</taxon>
        <taxon>Bacillati</taxon>
        <taxon>Bacillota</taxon>
        <taxon>Bacilli</taxon>
        <taxon>Bacillales</taxon>
        <taxon>Paenibacillaceae</taxon>
        <taxon>Paenibacillus</taxon>
    </lineage>
</organism>
<dbReference type="Pfam" id="PF00672">
    <property type="entry name" value="HAMP"/>
    <property type="match status" value="1"/>
</dbReference>
<dbReference type="Pfam" id="PF06580">
    <property type="entry name" value="His_kinase"/>
    <property type="match status" value="1"/>
</dbReference>
<dbReference type="GO" id="GO:0005886">
    <property type="term" value="C:plasma membrane"/>
    <property type="evidence" value="ECO:0007669"/>
    <property type="project" value="UniProtKB-SubCell"/>
</dbReference>
<evidence type="ECO:0000256" key="12">
    <source>
        <dbReference type="ARBA" id="ARBA00023012"/>
    </source>
</evidence>
<keyword evidence="5" id="KW-0597">Phosphoprotein</keyword>
<dbReference type="PRINTS" id="PR00344">
    <property type="entry name" value="BCTRLSENSOR"/>
</dbReference>
<dbReference type="SUPFAM" id="SSF55874">
    <property type="entry name" value="ATPase domain of HSP90 chaperone/DNA topoisomerase II/histidine kinase"/>
    <property type="match status" value="1"/>
</dbReference>
<evidence type="ECO:0000313" key="18">
    <source>
        <dbReference type="Proteomes" id="UP000644756"/>
    </source>
</evidence>
<evidence type="ECO:0000256" key="13">
    <source>
        <dbReference type="ARBA" id="ARBA00023136"/>
    </source>
</evidence>
<dbReference type="RefSeq" id="WP_188530496.1">
    <property type="nucleotide sequence ID" value="NZ_BMGR01000004.1"/>
</dbReference>
<dbReference type="PANTHER" id="PTHR34220">
    <property type="entry name" value="SENSOR HISTIDINE KINASE YPDA"/>
    <property type="match status" value="1"/>
</dbReference>
<evidence type="ECO:0000256" key="3">
    <source>
        <dbReference type="ARBA" id="ARBA00012438"/>
    </source>
</evidence>
<evidence type="ECO:0000256" key="6">
    <source>
        <dbReference type="ARBA" id="ARBA00022679"/>
    </source>
</evidence>
<keyword evidence="9 17" id="KW-0418">Kinase</keyword>
<dbReference type="Gene3D" id="3.30.565.10">
    <property type="entry name" value="Histidine kinase-like ATPase, C-terminal domain"/>
    <property type="match status" value="1"/>
</dbReference>
<dbReference type="SMART" id="SM00304">
    <property type="entry name" value="HAMP"/>
    <property type="match status" value="1"/>
</dbReference>
<protein>
    <recommendedName>
        <fullName evidence="3">histidine kinase</fullName>
        <ecNumber evidence="3">2.7.13.3</ecNumber>
    </recommendedName>
</protein>
<keyword evidence="10" id="KW-0067">ATP-binding</keyword>
<keyword evidence="18" id="KW-1185">Reference proteome</keyword>
<dbReference type="SMART" id="SM00387">
    <property type="entry name" value="HATPase_c"/>
    <property type="match status" value="1"/>
</dbReference>
<dbReference type="InterPro" id="IPR004358">
    <property type="entry name" value="Sig_transdc_His_kin-like_C"/>
</dbReference>
<proteinExistence type="predicted"/>
<evidence type="ECO:0000313" key="17">
    <source>
        <dbReference type="EMBL" id="GGF99200.1"/>
    </source>
</evidence>
<evidence type="ECO:0000256" key="11">
    <source>
        <dbReference type="ARBA" id="ARBA00022989"/>
    </source>
</evidence>
<keyword evidence="12" id="KW-0902">Two-component regulatory system</keyword>
<reference evidence="17" key="1">
    <citation type="journal article" date="2014" name="Int. J. Syst. Evol. Microbiol.">
        <title>Complete genome sequence of Corynebacterium casei LMG S-19264T (=DSM 44701T), isolated from a smear-ripened cheese.</title>
        <authorList>
            <consortium name="US DOE Joint Genome Institute (JGI-PGF)"/>
            <person name="Walter F."/>
            <person name="Albersmeier A."/>
            <person name="Kalinowski J."/>
            <person name="Ruckert C."/>
        </authorList>
    </citation>
    <scope>NUCLEOTIDE SEQUENCE</scope>
    <source>
        <strain evidence="17">CGMCC 1.12987</strain>
    </source>
</reference>
<dbReference type="InterPro" id="IPR003660">
    <property type="entry name" value="HAMP_dom"/>
</dbReference>
<gene>
    <name evidence="17" type="primary">yesM</name>
    <name evidence="17" type="ORF">GCM10010916_15590</name>
</gene>
<keyword evidence="7 14" id="KW-0812">Transmembrane</keyword>
<evidence type="ECO:0000256" key="14">
    <source>
        <dbReference type="SAM" id="Phobius"/>
    </source>
</evidence>
<dbReference type="InterPro" id="IPR050640">
    <property type="entry name" value="Bact_2-comp_sensor_kinase"/>
</dbReference>
<evidence type="ECO:0000256" key="2">
    <source>
        <dbReference type="ARBA" id="ARBA00004651"/>
    </source>
</evidence>
<feature type="domain" description="HAMP" evidence="16">
    <location>
        <begin position="324"/>
        <end position="376"/>
    </location>
</feature>
<dbReference type="InterPro" id="IPR010559">
    <property type="entry name" value="Sig_transdc_His_kin_internal"/>
</dbReference>
<dbReference type="PANTHER" id="PTHR34220:SF7">
    <property type="entry name" value="SENSOR HISTIDINE KINASE YPDA"/>
    <property type="match status" value="1"/>
</dbReference>
<evidence type="ECO:0000256" key="8">
    <source>
        <dbReference type="ARBA" id="ARBA00022741"/>
    </source>
</evidence>
<dbReference type="InterPro" id="IPR033479">
    <property type="entry name" value="dCache_1"/>
</dbReference>
<dbReference type="PROSITE" id="PS50885">
    <property type="entry name" value="HAMP"/>
    <property type="match status" value="1"/>
</dbReference>
<evidence type="ECO:0000259" key="15">
    <source>
        <dbReference type="PROSITE" id="PS50109"/>
    </source>
</evidence>
<dbReference type="PROSITE" id="PS50109">
    <property type="entry name" value="HIS_KIN"/>
    <property type="match status" value="1"/>
</dbReference>
<keyword evidence="13 14" id="KW-0472">Membrane</keyword>
<evidence type="ECO:0000259" key="16">
    <source>
        <dbReference type="PROSITE" id="PS50885"/>
    </source>
</evidence>
<feature type="transmembrane region" description="Helical" evidence="14">
    <location>
        <begin position="12"/>
        <end position="34"/>
    </location>
</feature>
<feature type="transmembrane region" description="Helical" evidence="14">
    <location>
        <begin position="302"/>
        <end position="328"/>
    </location>
</feature>
<dbReference type="Gene3D" id="3.30.450.20">
    <property type="entry name" value="PAS domain"/>
    <property type="match status" value="1"/>
</dbReference>
<evidence type="ECO:0000256" key="5">
    <source>
        <dbReference type="ARBA" id="ARBA00022553"/>
    </source>
</evidence>
<evidence type="ECO:0000256" key="10">
    <source>
        <dbReference type="ARBA" id="ARBA00022840"/>
    </source>
</evidence>
<dbReference type="CDD" id="cd06225">
    <property type="entry name" value="HAMP"/>
    <property type="match status" value="1"/>
</dbReference>
<dbReference type="Pfam" id="PF02518">
    <property type="entry name" value="HATPase_c"/>
    <property type="match status" value="1"/>
</dbReference>